<comment type="caution">
    <text evidence="2">The sequence shown here is derived from an EMBL/GenBank/DDBJ whole genome shotgun (WGS) entry which is preliminary data.</text>
</comment>
<feature type="compositionally biased region" description="Polar residues" evidence="1">
    <location>
        <begin position="53"/>
        <end position="64"/>
    </location>
</feature>
<keyword evidence="3" id="KW-1185">Reference proteome</keyword>
<name>A0AB34L5K9_9PEZI</name>
<reference evidence="2 3" key="1">
    <citation type="journal article" date="2020" name="Microbiol. Resour. Announc.">
        <title>Draft Genome Sequence of a Cladosporium Species Isolated from the Mesophotic Ascidian Didemnum maculosum.</title>
        <authorList>
            <person name="Gioti A."/>
            <person name="Siaperas R."/>
            <person name="Nikolaivits E."/>
            <person name="Le Goff G."/>
            <person name="Ouazzani J."/>
            <person name="Kotoulas G."/>
            <person name="Topakas E."/>
        </authorList>
    </citation>
    <scope>NUCLEOTIDE SEQUENCE [LARGE SCALE GENOMIC DNA]</scope>
    <source>
        <strain evidence="2 3">TM138-S3</strain>
    </source>
</reference>
<organism evidence="2 3">
    <name type="scientific">Cladosporium halotolerans</name>
    <dbReference type="NCBI Taxonomy" id="1052096"/>
    <lineage>
        <taxon>Eukaryota</taxon>
        <taxon>Fungi</taxon>
        <taxon>Dikarya</taxon>
        <taxon>Ascomycota</taxon>
        <taxon>Pezizomycotina</taxon>
        <taxon>Dothideomycetes</taxon>
        <taxon>Dothideomycetidae</taxon>
        <taxon>Cladosporiales</taxon>
        <taxon>Cladosporiaceae</taxon>
        <taxon>Cladosporium</taxon>
    </lineage>
</organism>
<evidence type="ECO:0000313" key="3">
    <source>
        <dbReference type="Proteomes" id="UP000803884"/>
    </source>
</evidence>
<feature type="compositionally biased region" description="Basic and acidic residues" evidence="1">
    <location>
        <begin position="79"/>
        <end position="96"/>
    </location>
</feature>
<gene>
    <name evidence="2" type="ORF">WHR41_00784</name>
</gene>
<feature type="compositionally biased region" description="Basic and acidic residues" evidence="1">
    <location>
        <begin position="128"/>
        <end position="152"/>
    </location>
</feature>
<accession>A0AB34L5K9</accession>
<dbReference type="AlphaFoldDB" id="A0AB34L5K9"/>
<dbReference type="GeneID" id="96002228"/>
<proteinExistence type="predicted"/>
<sequence length="180" mass="18756">MSDALNPTGPSQPTLDQAYSTPGNPATKEPAEKAQAGANAYNAANAPVDKRVPQQQNTSINDATPTPVAYGVRGAPPGEEAKGYTEEDYGKHKELDADQMAAPGESKIRDAVMEKPGASGAQDGLETDLDKKKAEQRPARQAVEAEKQKEVDVGGILGQRGGPANPVDKDNYPNTGSTGS</sequence>
<evidence type="ECO:0000256" key="1">
    <source>
        <dbReference type="SAM" id="MobiDB-lite"/>
    </source>
</evidence>
<dbReference type="Proteomes" id="UP000803884">
    <property type="component" value="Unassembled WGS sequence"/>
</dbReference>
<protein>
    <submittedName>
        <fullName evidence="2">Uncharacterized protein</fullName>
    </submittedName>
</protein>
<feature type="compositionally biased region" description="Low complexity" evidence="1">
    <location>
        <begin position="33"/>
        <end position="46"/>
    </location>
</feature>
<feature type="region of interest" description="Disordered" evidence="1">
    <location>
        <begin position="1"/>
        <end position="180"/>
    </location>
</feature>
<dbReference type="EMBL" id="JAAQHG020000002">
    <property type="protein sequence ID" value="KAL1590500.1"/>
    <property type="molecule type" value="Genomic_DNA"/>
</dbReference>
<evidence type="ECO:0000313" key="2">
    <source>
        <dbReference type="EMBL" id="KAL1590500.1"/>
    </source>
</evidence>
<dbReference type="RefSeq" id="XP_069233605.1">
    <property type="nucleotide sequence ID" value="XM_069369390.1"/>
</dbReference>
<feature type="compositionally biased region" description="Polar residues" evidence="1">
    <location>
        <begin position="8"/>
        <end position="24"/>
    </location>
</feature>